<feature type="region of interest" description="Disordered" evidence="1">
    <location>
        <begin position="46"/>
        <end position="75"/>
    </location>
</feature>
<sequence length="75" mass="8626">MERFVFVIGTSVVLAFRSMQRRGVGRRQLLRKMSWRTVVLEPPRFTRQPDAVQMRREEAGPPGPTGPAHISHPRC</sequence>
<dbReference type="AlphaFoldDB" id="A0A4Z2EPC6"/>
<evidence type="ECO:0000256" key="1">
    <source>
        <dbReference type="SAM" id="MobiDB-lite"/>
    </source>
</evidence>
<organism evidence="2 3">
    <name type="scientific">Liparis tanakae</name>
    <name type="common">Tanaka's snailfish</name>
    <dbReference type="NCBI Taxonomy" id="230148"/>
    <lineage>
        <taxon>Eukaryota</taxon>
        <taxon>Metazoa</taxon>
        <taxon>Chordata</taxon>
        <taxon>Craniata</taxon>
        <taxon>Vertebrata</taxon>
        <taxon>Euteleostomi</taxon>
        <taxon>Actinopterygii</taxon>
        <taxon>Neopterygii</taxon>
        <taxon>Teleostei</taxon>
        <taxon>Neoteleostei</taxon>
        <taxon>Acanthomorphata</taxon>
        <taxon>Eupercaria</taxon>
        <taxon>Perciformes</taxon>
        <taxon>Cottioidei</taxon>
        <taxon>Cottales</taxon>
        <taxon>Liparidae</taxon>
        <taxon>Liparis</taxon>
    </lineage>
</organism>
<keyword evidence="3" id="KW-1185">Reference proteome</keyword>
<gene>
    <name evidence="2" type="ORF">EYF80_059447</name>
</gene>
<evidence type="ECO:0000313" key="3">
    <source>
        <dbReference type="Proteomes" id="UP000314294"/>
    </source>
</evidence>
<comment type="caution">
    <text evidence="2">The sequence shown here is derived from an EMBL/GenBank/DDBJ whole genome shotgun (WGS) entry which is preliminary data.</text>
</comment>
<dbReference type="Proteomes" id="UP000314294">
    <property type="component" value="Unassembled WGS sequence"/>
</dbReference>
<protein>
    <submittedName>
        <fullName evidence="2">Uncharacterized protein</fullName>
    </submittedName>
</protein>
<name>A0A4Z2EPC6_9TELE</name>
<proteinExistence type="predicted"/>
<dbReference type="EMBL" id="SRLO01004527">
    <property type="protein sequence ID" value="TNN30401.1"/>
    <property type="molecule type" value="Genomic_DNA"/>
</dbReference>
<accession>A0A4Z2EPC6</accession>
<evidence type="ECO:0000313" key="2">
    <source>
        <dbReference type="EMBL" id="TNN30401.1"/>
    </source>
</evidence>
<reference evidence="2 3" key="1">
    <citation type="submission" date="2019-03" db="EMBL/GenBank/DDBJ databases">
        <title>First draft genome of Liparis tanakae, snailfish: a comprehensive survey of snailfish specific genes.</title>
        <authorList>
            <person name="Kim W."/>
            <person name="Song I."/>
            <person name="Jeong J.-H."/>
            <person name="Kim D."/>
            <person name="Kim S."/>
            <person name="Ryu S."/>
            <person name="Song J.Y."/>
            <person name="Lee S.K."/>
        </authorList>
    </citation>
    <scope>NUCLEOTIDE SEQUENCE [LARGE SCALE GENOMIC DNA]</scope>
    <source>
        <tissue evidence="2">Muscle</tissue>
    </source>
</reference>